<dbReference type="Gene3D" id="2.60.40.10">
    <property type="entry name" value="Immunoglobulins"/>
    <property type="match status" value="1"/>
</dbReference>
<reference evidence="3" key="1">
    <citation type="journal article" date="2019" name="Int. J. Syst. Evol. Microbiol.">
        <title>The Global Catalogue of Microorganisms (GCM) 10K type strain sequencing project: providing services to taxonomists for standard genome sequencing and annotation.</title>
        <authorList>
            <consortium name="The Broad Institute Genomics Platform"/>
            <consortium name="The Broad Institute Genome Sequencing Center for Infectious Disease"/>
            <person name="Wu L."/>
            <person name="Ma J."/>
        </authorList>
    </citation>
    <scope>NUCLEOTIDE SEQUENCE [LARGE SCALE GENOMIC DNA]</scope>
    <source>
        <strain evidence="3">CECT 8289</strain>
    </source>
</reference>
<gene>
    <name evidence="2" type="ORF">ACFOWM_03175</name>
</gene>
<name>A0ABV8QR50_9BACT</name>
<organism evidence="2 3">
    <name type="scientific">Ferruginibacter yonginensis</name>
    <dbReference type="NCBI Taxonomy" id="1310416"/>
    <lineage>
        <taxon>Bacteria</taxon>
        <taxon>Pseudomonadati</taxon>
        <taxon>Bacteroidota</taxon>
        <taxon>Chitinophagia</taxon>
        <taxon>Chitinophagales</taxon>
        <taxon>Chitinophagaceae</taxon>
        <taxon>Ferruginibacter</taxon>
    </lineage>
</organism>
<feature type="domain" description="Type 9 secretion system plug protein N-terminal" evidence="1">
    <location>
        <begin position="35"/>
        <end position="160"/>
    </location>
</feature>
<accession>A0ABV8QR50</accession>
<dbReference type="RefSeq" id="WP_379706968.1">
    <property type="nucleotide sequence ID" value="NZ_JBHSCZ010000001.1"/>
</dbReference>
<keyword evidence="3" id="KW-1185">Reference proteome</keyword>
<sequence length="431" mass="50276">MRLNKLYVLLSCSIFIIGLQKSKAQLPDKVYKPYIATAQLFQYGNQSQLPVYTLNSGDKIQLEFDDLEANFKSYYYTYQLCDYNWQPVNLSPFDYMKGFTQNRITTYRYSGIALTRYTHYQAILPEQNMLPNKSGNYLLKVFLDGDTSKLVFTKRLLVVENKATVGAAVVQLLGSQNFTSYQKVRFTVSLSNINAFSAAQQVKVVILQNNRWDNAQKDIAPTFVRGSVLDYTNENIAQFPGGKEFRWLDLRSFRLQSDRIDHADYGKTFTNMYVVKDVDRSNQRYVYYPDYNGTYNIITYESINPFWQGDYATVKFSLVPPEGKPYENKNVYVAGQFTNYELREPYKMRFNETTGLYEASVYMKQGYYSYTYTLTDDNNKPDFTNPLEGNYWETENNYTILVYYKGFTDRTDQLIGVGQINSRNDRPGLRF</sequence>
<protein>
    <submittedName>
        <fullName evidence="2">DUF5103 domain-containing protein</fullName>
    </submittedName>
</protein>
<evidence type="ECO:0000313" key="2">
    <source>
        <dbReference type="EMBL" id="MFC4261868.1"/>
    </source>
</evidence>
<dbReference type="InterPro" id="IPR014756">
    <property type="entry name" value="Ig_E-set"/>
</dbReference>
<evidence type="ECO:0000313" key="3">
    <source>
        <dbReference type="Proteomes" id="UP001595907"/>
    </source>
</evidence>
<dbReference type="InterPro" id="IPR031345">
    <property type="entry name" value="T9SS_Plug_N"/>
</dbReference>
<comment type="caution">
    <text evidence="2">The sequence shown here is derived from an EMBL/GenBank/DDBJ whole genome shotgun (WGS) entry which is preliminary data.</text>
</comment>
<dbReference type="SUPFAM" id="SSF81296">
    <property type="entry name" value="E set domains"/>
    <property type="match status" value="1"/>
</dbReference>
<dbReference type="Proteomes" id="UP001595907">
    <property type="component" value="Unassembled WGS sequence"/>
</dbReference>
<dbReference type="InterPro" id="IPR013783">
    <property type="entry name" value="Ig-like_fold"/>
</dbReference>
<evidence type="ECO:0000259" key="1">
    <source>
        <dbReference type="Pfam" id="PF17116"/>
    </source>
</evidence>
<proteinExistence type="predicted"/>
<dbReference type="Pfam" id="PF17116">
    <property type="entry name" value="T9SS_plug_1st"/>
    <property type="match status" value="1"/>
</dbReference>
<dbReference type="EMBL" id="JBHSCZ010000001">
    <property type="protein sequence ID" value="MFC4261868.1"/>
    <property type="molecule type" value="Genomic_DNA"/>
</dbReference>